<gene>
    <name evidence="4" type="primary">MAIL3_16</name>
    <name evidence="4" type="ORF">CFP56_012640</name>
</gene>
<organism evidence="4 5">
    <name type="scientific">Quercus suber</name>
    <name type="common">Cork oak</name>
    <dbReference type="NCBI Taxonomy" id="58331"/>
    <lineage>
        <taxon>Eukaryota</taxon>
        <taxon>Viridiplantae</taxon>
        <taxon>Streptophyta</taxon>
        <taxon>Embryophyta</taxon>
        <taxon>Tracheophyta</taxon>
        <taxon>Spermatophyta</taxon>
        <taxon>Magnoliopsida</taxon>
        <taxon>eudicotyledons</taxon>
        <taxon>Gunneridae</taxon>
        <taxon>Pentapetalae</taxon>
        <taxon>rosids</taxon>
        <taxon>fabids</taxon>
        <taxon>Fagales</taxon>
        <taxon>Fagaceae</taxon>
        <taxon>Quercus</taxon>
    </lineage>
</organism>
<evidence type="ECO:0000313" key="4">
    <source>
        <dbReference type="EMBL" id="KAK7843377.1"/>
    </source>
</evidence>
<dbReference type="Pfam" id="PF06454">
    <property type="entry name" value="THH1_TOM1-3_dom"/>
    <property type="match status" value="1"/>
</dbReference>
<comment type="caution">
    <text evidence="4">The sequence shown here is derived from an EMBL/GenBank/DDBJ whole genome shotgun (WGS) entry which is preliminary data.</text>
</comment>
<feature type="region of interest" description="Disordered" evidence="1">
    <location>
        <begin position="203"/>
        <end position="307"/>
    </location>
</feature>
<feature type="compositionally biased region" description="Low complexity" evidence="1">
    <location>
        <begin position="212"/>
        <end position="231"/>
    </location>
</feature>
<dbReference type="PANTHER" id="PTHR46033">
    <property type="entry name" value="PROTEIN MAIN-LIKE 2"/>
    <property type="match status" value="1"/>
</dbReference>
<feature type="non-terminal residue" evidence="4">
    <location>
        <position position="1"/>
    </location>
</feature>
<evidence type="ECO:0000256" key="1">
    <source>
        <dbReference type="SAM" id="MobiDB-lite"/>
    </source>
</evidence>
<evidence type="ECO:0000259" key="3">
    <source>
        <dbReference type="Pfam" id="PF10536"/>
    </source>
</evidence>
<feature type="compositionally biased region" description="Basic residues" evidence="1">
    <location>
        <begin position="280"/>
        <end position="295"/>
    </location>
</feature>
<feature type="domain" description="THH1/TOM1/TOM3" evidence="2">
    <location>
        <begin position="499"/>
        <end position="555"/>
    </location>
</feature>
<dbReference type="AlphaFoldDB" id="A0AAW0KV92"/>
<keyword evidence="5" id="KW-1185">Reference proteome</keyword>
<proteinExistence type="predicted"/>
<dbReference type="InterPro" id="IPR009457">
    <property type="entry name" value="THH1/TOM1/TOM3_dom"/>
</dbReference>
<evidence type="ECO:0000313" key="5">
    <source>
        <dbReference type="Proteomes" id="UP000237347"/>
    </source>
</evidence>
<accession>A0AAW0KV92</accession>
<dbReference type="InterPro" id="IPR044824">
    <property type="entry name" value="MAIN-like"/>
</dbReference>
<feature type="compositionally biased region" description="Low complexity" evidence="1">
    <location>
        <begin position="260"/>
        <end position="279"/>
    </location>
</feature>
<dbReference type="EMBL" id="PKMF04000205">
    <property type="protein sequence ID" value="KAK7843377.1"/>
    <property type="molecule type" value="Genomic_DNA"/>
</dbReference>
<dbReference type="InterPro" id="IPR019557">
    <property type="entry name" value="AminoTfrase-like_pln_mobile"/>
</dbReference>
<protein>
    <submittedName>
        <fullName evidence="4">Serine/threonine-protein phosphatase 7 long form like protein</fullName>
    </submittedName>
</protein>
<evidence type="ECO:0000259" key="2">
    <source>
        <dbReference type="Pfam" id="PF06454"/>
    </source>
</evidence>
<dbReference type="Proteomes" id="UP000237347">
    <property type="component" value="Unassembled WGS sequence"/>
</dbReference>
<reference evidence="4 5" key="1">
    <citation type="journal article" date="2018" name="Sci. Data">
        <title>The draft genome sequence of cork oak.</title>
        <authorList>
            <person name="Ramos A.M."/>
            <person name="Usie A."/>
            <person name="Barbosa P."/>
            <person name="Barros P.M."/>
            <person name="Capote T."/>
            <person name="Chaves I."/>
            <person name="Simoes F."/>
            <person name="Abreu I."/>
            <person name="Carrasquinho I."/>
            <person name="Faro C."/>
            <person name="Guimaraes J.B."/>
            <person name="Mendonca D."/>
            <person name="Nobrega F."/>
            <person name="Rodrigues L."/>
            <person name="Saibo N.J.M."/>
            <person name="Varela M.C."/>
            <person name="Egas C."/>
            <person name="Matos J."/>
            <person name="Miguel C.M."/>
            <person name="Oliveira M.M."/>
            <person name="Ricardo C.P."/>
            <person name="Goncalves S."/>
        </authorList>
    </citation>
    <scope>NUCLEOTIDE SEQUENCE [LARGE SCALE GENOMIC DNA]</scope>
    <source>
        <strain evidence="5">cv. HL8</strain>
    </source>
</reference>
<dbReference type="Pfam" id="PF10536">
    <property type="entry name" value="PMD"/>
    <property type="match status" value="1"/>
</dbReference>
<feature type="region of interest" description="Disordered" evidence="1">
    <location>
        <begin position="337"/>
        <end position="369"/>
    </location>
</feature>
<feature type="compositionally biased region" description="Low complexity" evidence="1">
    <location>
        <begin position="356"/>
        <end position="369"/>
    </location>
</feature>
<feature type="region of interest" description="Disordered" evidence="1">
    <location>
        <begin position="410"/>
        <end position="433"/>
    </location>
</feature>
<sequence>WKGAKITTEHGMHVLRAYRVSLASLRPNQIVWEPYRNYLRSLPAYCKAGQHIWRSIVPLIHIWVVEDHHPERVLRQFGMKQGIPPNVDTSVDLHKITLQGKQQKNWAEEHHTHIAKWAAHATIANAPAFHGEMSYNDEYMVWFRPRTVRHITKETSYWDTLVESQLKIMAKCEPGSEIYTDCIKALESVEEIGRLTLDDARVAGNTSEPAVGRGRQASGRQGRGGRQSSQRPTSTQCQRPTPVPTSSRRPTSGQRHTAVPTSSQRPTSSRLPTSSQRPTSSRRHTPVPTSSRRHTPVHDHTMEEASQTADEMCLDTGYDMGSMARDDAGPSHMFAHGDTSRSPSMRCDDTCPPTSPSTSPLPTTSMFPPLTTSTAPADVHGIDEMRFMPTPGAVPPEFVHSEFSQTQIPAPPPEALHIPDRPRRPQRTQTHPPDCGTGHVFACVLFRQGETSQGTSKEKKTGMIKLYESKVWFVALVFLSTHILHEGFDGFFGFCDVQIQLIRIELRVPEYGWTTHKVFHLMNFIVNGVRAVVFRFHTQVFLLHPRVSSLKFLTMSLQNFKSLT</sequence>
<feature type="domain" description="Aminotransferase-like plant mobile" evidence="3">
    <location>
        <begin position="12"/>
        <end position="144"/>
    </location>
</feature>
<dbReference type="GO" id="GO:0010073">
    <property type="term" value="P:meristem maintenance"/>
    <property type="evidence" value="ECO:0007669"/>
    <property type="project" value="InterPro"/>
</dbReference>
<name>A0AAW0KV92_QUESU</name>
<dbReference type="PANTHER" id="PTHR46033:SF8">
    <property type="entry name" value="PROTEIN MAINTENANCE OF MERISTEMS-LIKE"/>
    <property type="match status" value="1"/>
</dbReference>